<evidence type="ECO:0000256" key="1">
    <source>
        <dbReference type="SAM" id="MobiDB-lite"/>
    </source>
</evidence>
<feature type="region of interest" description="Disordered" evidence="1">
    <location>
        <begin position="1"/>
        <end position="119"/>
    </location>
</feature>
<feature type="compositionally biased region" description="Polar residues" evidence="1">
    <location>
        <begin position="109"/>
        <end position="119"/>
    </location>
</feature>
<evidence type="ECO:0000313" key="2">
    <source>
        <dbReference type="EMBL" id="CAE0260904.1"/>
    </source>
</evidence>
<accession>A0A7S3GC01</accession>
<feature type="compositionally biased region" description="Polar residues" evidence="1">
    <location>
        <begin position="61"/>
        <end position="70"/>
    </location>
</feature>
<protein>
    <submittedName>
        <fullName evidence="2">Uncharacterized protein</fullName>
    </submittedName>
</protein>
<sequence length="162" mass="17488">MQRNKHRRRGKKEEVKREKRSKSASVTQSKASLEKAGGSEKGNKARKRKKEVRKAKDDYPSPSSTISTASGAGPRAGRMKAAASTGSGNEATSFKVVTSSEGEDEVVTRQPSTAPFSSAPQLLASSPVVFPMLPNNARVDLVTNSEIAQRREDGRPPLAPRR</sequence>
<gene>
    <name evidence="2" type="ORF">PBIL07802_LOCUS23193</name>
</gene>
<reference evidence="2" key="1">
    <citation type="submission" date="2021-01" db="EMBL/GenBank/DDBJ databases">
        <authorList>
            <person name="Corre E."/>
            <person name="Pelletier E."/>
            <person name="Niang G."/>
            <person name="Scheremetjew M."/>
            <person name="Finn R."/>
            <person name="Kale V."/>
            <person name="Holt S."/>
            <person name="Cochrane G."/>
            <person name="Meng A."/>
            <person name="Brown T."/>
            <person name="Cohen L."/>
        </authorList>
    </citation>
    <scope>NUCLEOTIDE SEQUENCE</scope>
    <source>
        <strain evidence="2">NIES-2562</strain>
    </source>
</reference>
<proteinExistence type="predicted"/>
<dbReference type="EMBL" id="HBIB01035780">
    <property type="protein sequence ID" value="CAE0260904.1"/>
    <property type="molecule type" value="Transcribed_RNA"/>
</dbReference>
<dbReference type="AlphaFoldDB" id="A0A7S3GC01"/>
<feature type="compositionally biased region" description="Basic residues" evidence="1">
    <location>
        <begin position="44"/>
        <end position="53"/>
    </location>
</feature>
<feature type="compositionally biased region" description="Polar residues" evidence="1">
    <location>
        <begin position="84"/>
        <end position="100"/>
    </location>
</feature>
<feature type="compositionally biased region" description="Basic residues" evidence="1">
    <location>
        <begin position="1"/>
        <end position="10"/>
    </location>
</feature>
<name>A0A7S3GC01_9EUKA</name>
<organism evidence="2">
    <name type="scientific">Palpitomonas bilix</name>
    <dbReference type="NCBI Taxonomy" id="652834"/>
    <lineage>
        <taxon>Eukaryota</taxon>
        <taxon>Eukaryota incertae sedis</taxon>
    </lineage>
</organism>